<dbReference type="AlphaFoldDB" id="A0A9Q0QPE5"/>
<proteinExistence type="predicted"/>
<dbReference type="EMBL" id="JAMYWD010000007">
    <property type="protein sequence ID" value="KAJ4966839.1"/>
    <property type="molecule type" value="Genomic_DNA"/>
</dbReference>
<keyword evidence="2" id="KW-1185">Reference proteome</keyword>
<dbReference type="Proteomes" id="UP001141806">
    <property type="component" value="Unassembled WGS sequence"/>
</dbReference>
<gene>
    <name evidence="1" type="ORF">NE237_018688</name>
</gene>
<evidence type="ECO:0000313" key="1">
    <source>
        <dbReference type="EMBL" id="KAJ4966839.1"/>
    </source>
</evidence>
<name>A0A9Q0QPE5_9MAGN</name>
<organism evidence="1 2">
    <name type="scientific">Protea cynaroides</name>
    <dbReference type="NCBI Taxonomy" id="273540"/>
    <lineage>
        <taxon>Eukaryota</taxon>
        <taxon>Viridiplantae</taxon>
        <taxon>Streptophyta</taxon>
        <taxon>Embryophyta</taxon>
        <taxon>Tracheophyta</taxon>
        <taxon>Spermatophyta</taxon>
        <taxon>Magnoliopsida</taxon>
        <taxon>Proteales</taxon>
        <taxon>Proteaceae</taxon>
        <taxon>Protea</taxon>
    </lineage>
</organism>
<sequence>MKCSSHYFVRFSKSNIALYLVPLHQHHWEKALLTNFFQASPIMLVEGFSVSTICMTNYRQCLKGICYRSCGITTSNLKLLNLSLYGLVLLQTLQQLKVILPLLLHCGSNAVCFELTTCNYIGGKEEKGRQFTE</sequence>
<evidence type="ECO:0000313" key="2">
    <source>
        <dbReference type="Proteomes" id="UP001141806"/>
    </source>
</evidence>
<protein>
    <submittedName>
        <fullName evidence="1">Uncharacterized protein</fullName>
    </submittedName>
</protein>
<accession>A0A9Q0QPE5</accession>
<reference evidence="1" key="1">
    <citation type="journal article" date="2023" name="Plant J.">
        <title>The genome of the king protea, Protea cynaroides.</title>
        <authorList>
            <person name="Chang J."/>
            <person name="Duong T.A."/>
            <person name="Schoeman C."/>
            <person name="Ma X."/>
            <person name="Roodt D."/>
            <person name="Barker N."/>
            <person name="Li Z."/>
            <person name="Van de Peer Y."/>
            <person name="Mizrachi E."/>
        </authorList>
    </citation>
    <scope>NUCLEOTIDE SEQUENCE</scope>
    <source>
        <tissue evidence="1">Young leaves</tissue>
    </source>
</reference>
<comment type="caution">
    <text evidence="1">The sequence shown here is derived from an EMBL/GenBank/DDBJ whole genome shotgun (WGS) entry which is preliminary data.</text>
</comment>